<gene>
    <name evidence="1" type="ORF">C9374_001975</name>
</gene>
<dbReference type="PANTHER" id="PTHR47467">
    <property type="entry name" value="OS01G0867200 PROTEIN"/>
    <property type="match status" value="1"/>
</dbReference>
<dbReference type="Proteomes" id="UP000816034">
    <property type="component" value="Unassembled WGS sequence"/>
</dbReference>
<name>A0AA88GU51_NAELO</name>
<protein>
    <recommendedName>
        <fullName evidence="3">Guanine nucleotide-binding protein subunit beta-like protein</fullName>
    </recommendedName>
</protein>
<organism evidence="1 2">
    <name type="scientific">Naegleria lovaniensis</name>
    <name type="common">Amoeba</name>
    <dbReference type="NCBI Taxonomy" id="51637"/>
    <lineage>
        <taxon>Eukaryota</taxon>
        <taxon>Discoba</taxon>
        <taxon>Heterolobosea</taxon>
        <taxon>Tetramitia</taxon>
        <taxon>Eutetramitia</taxon>
        <taxon>Vahlkampfiidae</taxon>
        <taxon>Naegleria</taxon>
    </lineage>
</organism>
<dbReference type="SUPFAM" id="SSF50978">
    <property type="entry name" value="WD40 repeat-like"/>
    <property type="match status" value="1"/>
</dbReference>
<dbReference type="InterPro" id="IPR036322">
    <property type="entry name" value="WD40_repeat_dom_sf"/>
</dbReference>
<dbReference type="AlphaFoldDB" id="A0AA88GU51"/>
<evidence type="ECO:0000313" key="1">
    <source>
        <dbReference type="EMBL" id="KAG2386940.1"/>
    </source>
</evidence>
<dbReference type="Gene3D" id="2.130.10.10">
    <property type="entry name" value="YVTN repeat-like/Quinoprotein amine dehydrogenase"/>
    <property type="match status" value="1"/>
</dbReference>
<dbReference type="PANTHER" id="PTHR47467:SF1">
    <property type="entry name" value="WD40 REPEAT-CONTAINING PROTEIN"/>
    <property type="match status" value="1"/>
</dbReference>
<keyword evidence="2" id="KW-1185">Reference proteome</keyword>
<evidence type="ECO:0008006" key="3">
    <source>
        <dbReference type="Google" id="ProtNLM"/>
    </source>
</evidence>
<accession>A0AA88GU51</accession>
<dbReference type="GeneID" id="68094431"/>
<dbReference type="RefSeq" id="XP_044550932.1">
    <property type="nucleotide sequence ID" value="XM_044691341.1"/>
</dbReference>
<evidence type="ECO:0000313" key="2">
    <source>
        <dbReference type="Proteomes" id="UP000816034"/>
    </source>
</evidence>
<comment type="caution">
    <text evidence="1">The sequence shown here is derived from an EMBL/GenBank/DDBJ whole genome shotgun (WGS) entry which is preliminary data.</text>
</comment>
<proteinExistence type="predicted"/>
<sequence length="434" mass="49510">MSIPLHQVHSAAPENHLKSESLASSYTQHINLYSLSILTKQKTIIGDLDTTTSSHHVIDPGHIHANRLACYSNSSLYFINHKKLYKIQYELPKSENILWRPTKNTKLPYPIPLADINIQVIGVCDDMGNVYIFQDLDTHEDDIQDLDTHDQDIHNQDIHNQQHKKKRKIDESSIIQLPYDSSHSSEMHIRGHSSVKFHPTDDAIIIRSKFENKSVSIYDVNRSSSIFHIHTMQNPTKLKPFMIEQSNTPLLAIGEYNNVSIWDFRSNKVVNRLTRTRGIVYDMEVTHTGVASKHKSSNLLGVLGSDRTVYVYDTLKWSPIHKWQNCLKYAPSYLSFSNVNKELCYVAGFDNSEFKCGNFVDQKQQRHGRGHGLYADHRWIGMTRPMSGSTATTTTDTIVGMSMNGTLYVIDQPYMMAPSETTSSNDHVNDTMDD</sequence>
<dbReference type="InterPro" id="IPR015943">
    <property type="entry name" value="WD40/YVTN_repeat-like_dom_sf"/>
</dbReference>
<dbReference type="EMBL" id="PYSW02000014">
    <property type="protein sequence ID" value="KAG2386940.1"/>
    <property type="molecule type" value="Genomic_DNA"/>
</dbReference>
<reference evidence="1 2" key="1">
    <citation type="journal article" date="2018" name="BMC Genomics">
        <title>The genome of Naegleria lovaniensis, the basis for a comparative approach to unravel pathogenicity factors of the human pathogenic amoeba N. fowleri.</title>
        <authorList>
            <person name="Liechti N."/>
            <person name="Schurch N."/>
            <person name="Bruggmann R."/>
            <person name="Wittwer M."/>
        </authorList>
    </citation>
    <scope>NUCLEOTIDE SEQUENCE [LARGE SCALE GENOMIC DNA]</scope>
    <source>
        <strain evidence="1 2">ATCC 30569</strain>
    </source>
</reference>